<proteinExistence type="predicted"/>
<evidence type="ECO:0000313" key="2">
    <source>
        <dbReference type="Proteomes" id="UP000799755"/>
    </source>
</evidence>
<reference evidence="1" key="1">
    <citation type="journal article" date="2020" name="Stud. Mycol.">
        <title>101 Dothideomycetes genomes: a test case for predicting lifestyles and emergence of pathogens.</title>
        <authorList>
            <person name="Haridas S."/>
            <person name="Albert R."/>
            <person name="Binder M."/>
            <person name="Bloem J."/>
            <person name="Labutti K."/>
            <person name="Salamov A."/>
            <person name="Andreopoulos B."/>
            <person name="Baker S."/>
            <person name="Barry K."/>
            <person name="Bills G."/>
            <person name="Bluhm B."/>
            <person name="Cannon C."/>
            <person name="Castanera R."/>
            <person name="Culley D."/>
            <person name="Daum C."/>
            <person name="Ezra D."/>
            <person name="Gonzalez J."/>
            <person name="Henrissat B."/>
            <person name="Kuo A."/>
            <person name="Liang C."/>
            <person name="Lipzen A."/>
            <person name="Lutzoni F."/>
            <person name="Magnuson J."/>
            <person name="Mondo S."/>
            <person name="Nolan M."/>
            <person name="Ohm R."/>
            <person name="Pangilinan J."/>
            <person name="Park H.-J."/>
            <person name="Ramirez L."/>
            <person name="Alfaro M."/>
            <person name="Sun H."/>
            <person name="Tritt A."/>
            <person name="Yoshinaga Y."/>
            <person name="Zwiers L.-H."/>
            <person name="Turgeon B."/>
            <person name="Goodwin S."/>
            <person name="Spatafora J."/>
            <person name="Crous P."/>
            <person name="Grigoriev I."/>
        </authorList>
    </citation>
    <scope>NUCLEOTIDE SEQUENCE</scope>
    <source>
        <strain evidence="1">ATCC 200398</strain>
    </source>
</reference>
<keyword evidence="2" id="KW-1185">Reference proteome</keyword>
<dbReference type="EMBL" id="MU003508">
    <property type="protein sequence ID" value="KAF2470404.1"/>
    <property type="molecule type" value="Genomic_DNA"/>
</dbReference>
<name>A0ACB6QTQ3_9PLEO</name>
<comment type="caution">
    <text evidence="1">The sequence shown here is derived from an EMBL/GenBank/DDBJ whole genome shotgun (WGS) entry which is preliminary data.</text>
</comment>
<organism evidence="1 2">
    <name type="scientific">Lindgomyces ingoldianus</name>
    <dbReference type="NCBI Taxonomy" id="673940"/>
    <lineage>
        <taxon>Eukaryota</taxon>
        <taxon>Fungi</taxon>
        <taxon>Dikarya</taxon>
        <taxon>Ascomycota</taxon>
        <taxon>Pezizomycotina</taxon>
        <taxon>Dothideomycetes</taxon>
        <taxon>Pleosporomycetidae</taxon>
        <taxon>Pleosporales</taxon>
        <taxon>Lindgomycetaceae</taxon>
        <taxon>Lindgomyces</taxon>
    </lineage>
</organism>
<evidence type="ECO:0000313" key="1">
    <source>
        <dbReference type="EMBL" id="KAF2470404.1"/>
    </source>
</evidence>
<protein>
    <submittedName>
        <fullName evidence="1">Uncharacterized protein</fullName>
    </submittedName>
</protein>
<sequence>MPDKGWRKKIAAGRPKTPIPPVATIPPKVPTEDSGVGGAEEPIGRRRQSDKLGWRKTIHGSRPNTPVGITGPTTAGDDGEDSRSEHGSESSTPRRRSTPKPKLKHYLSSYLTLTAPPTSPEFSEPWHEDSPFDFIPPVDPIIVLQSVHSYLCGFPSQPLPVQHNNGLLRVFEDYKKAREQKERLDQLLQETFEDYRSAEERWLKVEDCYQAEIRRLELIIARGTTGMAGLIKARQESVVKRKRTQRRAQSMDRLETAFEFLTQDQLDQEIILRSQKVLLHRPSSRSGQMAALSRQFSNMGSYDGLSYGTPPSQERKITLSRKVKSELDLTKMANVISTSDSTSRSVCSEFSATGDPLPDEAEPSLDTRIESDAFVALRDLAILVARRRGINPDRFLSKLLKLFSTVDDGDVESGPGSPKEEATQLTLARMQDTSIRTPNRSLRHFRSQPQLSSDRSRRRHFSFEPGDDELALLEERLETVEMEQDKSHNRPPLCPDRRSPLSDVQSQGSSSRPTSLYAEVQKPSKIPSPINGAGLGSVRRESSVSSLQTVFGRPNRDDDRRRDSRSSVLTAFHQHDNGSQRPQSTSRSSSINNLRQAESPFSSGSLRVRNSMAALAAARAAEASTSESKSNSPARNSRRGSSNSSTKPQRRLTAAKRSSENDIPQKSS</sequence>
<accession>A0ACB6QTQ3</accession>
<dbReference type="Proteomes" id="UP000799755">
    <property type="component" value="Unassembled WGS sequence"/>
</dbReference>
<gene>
    <name evidence="1" type="ORF">BDR25DRAFT_262280</name>
</gene>